<feature type="domain" description="AAA+ ATPase" evidence="1">
    <location>
        <begin position="77"/>
        <end position="202"/>
    </location>
</feature>
<proteinExistence type="predicted"/>
<organism evidence="2 3">
    <name type="scientific">Zopfia rhizophila CBS 207.26</name>
    <dbReference type="NCBI Taxonomy" id="1314779"/>
    <lineage>
        <taxon>Eukaryota</taxon>
        <taxon>Fungi</taxon>
        <taxon>Dikarya</taxon>
        <taxon>Ascomycota</taxon>
        <taxon>Pezizomycotina</taxon>
        <taxon>Dothideomycetes</taxon>
        <taxon>Dothideomycetes incertae sedis</taxon>
        <taxon>Zopfiaceae</taxon>
        <taxon>Zopfia</taxon>
    </lineage>
</organism>
<keyword evidence="3" id="KW-1185">Reference proteome</keyword>
<dbReference type="OrthoDB" id="10042665at2759"/>
<reference evidence="2" key="1">
    <citation type="journal article" date="2020" name="Stud. Mycol.">
        <title>101 Dothideomycetes genomes: a test case for predicting lifestyles and emergence of pathogens.</title>
        <authorList>
            <person name="Haridas S."/>
            <person name="Albert R."/>
            <person name="Binder M."/>
            <person name="Bloem J."/>
            <person name="Labutti K."/>
            <person name="Salamov A."/>
            <person name="Andreopoulos B."/>
            <person name="Baker S."/>
            <person name="Barry K."/>
            <person name="Bills G."/>
            <person name="Bluhm B."/>
            <person name="Cannon C."/>
            <person name="Castanera R."/>
            <person name="Culley D."/>
            <person name="Daum C."/>
            <person name="Ezra D."/>
            <person name="Gonzalez J."/>
            <person name="Henrissat B."/>
            <person name="Kuo A."/>
            <person name="Liang C."/>
            <person name="Lipzen A."/>
            <person name="Lutzoni F."/>
            <person name="Magnuson J."/>
            <person name="Mondo S."/>
            <person name="Nolan M."/>
            <person name="Ohm R."/>
            <person name="Pangilinan J."/>
            <person name="Park H.-J."/>
            <person name="Ramirez L."/>
            <person name="Alfaro M."/>
            <person name="Sun H."/>
            <person name="Tritt A."/>
            <person name="Yoshinaga Y."/>
            <person name="Zwiers L.-H."/>
            <person name="Turgeon B."/>
            <person name="Goodwin S."/>
            <person name="Spatafora J."/>
            <person name="Crous P."/>
            <person name="Grigoriev I."/>
        </authorList>
    </citation>
    <scope>NUCLEOTIDE SEQUENCE</scope>
    <source>
        <strain evidence="2">CBS 207.26</strain>
    </source>
</reference>
<dbReference type="GO" id="GO:0005524">
    <property type="term" value="F:ATP binding"/>
    <property type="evidence" value="ECO:0007669"/>
    <property type="project" value="InterPro"/>
</dbReference>
<dbReference type="SUPFAM" id="SSF52540">
    <property type="entry name" value="P-loop containing nucleoside triphosphate hydrolases"/>
    <property type="match status" value="1"/>
</dbReference>
<protein>
    <submittedName>
        <fullName evidence="2">P-loop containing nucleoside triphosphate hydrolase protein</fullName>
    </submittedName>
</protein>
<evidence type="ECO:0000259" key="1">
    <source>
        <dbReference type="SMART" id="SM00382"/>
    </source>
</evidence>
<evidence type="ECO:0000313" key="2">
    <source>
        <dbReference type="EMBL" id="KAF2184707.1"/>
    </source>
</evidence>
<dbReference type="PANTHER" id="PTHR46411">
    <property type="entry name" value="FAMILY ATPASE, PUTATIVE-RELATED"/>
    <property type="match status" value="1"/>
</dbReference>
<dbReference type="Pfam" id="PF00004">
    <property type="entry name" value="AAA"/>
    <property type="match status" value="1"/>
</dbReference>
<gene>
    <name evidence="2" type="ORF">K469DRAFT_781386</name>
</gene>
<dbReference type="SMART" id="SM00382">
    <property type="entry name" value="AAA"/>
    <property type="match status" value="1"/>
</dbReference>
<name>A0A6A6DYF6_9PEZI</name>
<dbReference type="EMBL" id="ML994637">
    <property type="protein sequence ID" value="KAF2184707.1"/>
    <property type="molecule type" value="Genomic_DNA"/>
</dbReference>
<dbReference type="InterPro" id="IPR003593">
    <property type="entry name" value="AAA+_ATPase"/>
</dbReference>
<dbReference type="Gene3D" id="3.40.50.300">
    <property type="entry name" value="P-loop containing nucleotide triphosphate hydrolases"/>
    <property type="match status" value="1"/>
</dbReference>
<dbReference type="GO" id="GO:0016887">
    <property type="term" value="F:ATP hydrolysis activity"/>
    <property type="evidence" value="ECO:0007669"/>
    <property type="project" value="InterPro"/>
</dbReference>
<dbReference type="InterPro" id="IPR027417">
    <property type="entry name" value="P-loop_NTPase"/>
</dbReference>
<dbReference type="Proteomes" id="UP000800200">
    <property type="component" value="Unassembled WGS sequence"/>
</dbReference>
<dbReference type="PANTHER" id="PTHR46411:SF3">
    <property type="entry name" value="AAA+ ATPASE DOMAIN-CONTAINING PROTEIN"/>
    <property type="match status" value="1"/>
</dbReference>
<dbReference type="AlphaFoldDB" id="A0A6A6DYF6"/>
<dbReference type="InterPro" id="IPR003959">
    <property type="entry name" value="ATPase_AAA_core"/>
</dbReference>
<accession>A0A6A6DYF6</accession>
<keyword evidence="2" id="KW-0378">Hydrolase</keyword>
<sequence length="309" mass="35178">MSDDDILICSHKIPGFSLVTKRWDFFDVPAISEIKFNQEAFDRLVLPRHQKDLIFSLAKEQQSKEPHFDDLIKGKGKGLIFFLYGDPGVGKTLTAESIAEYIRRPLYTIGCGDLGADSKYVEEELTRTLILATKWDALVLVDKADVFMEQRSNNGLQRNGLVSVLLRILEYFEGIMFLTTNRVGSIDTVFKSRIHLSISYPPLSIDARRTIWEGFITKGVTHGKPDWLDHKFLNQVASHTINGCQIKNIVRMGRALAASTKCSLEPDDILIGLKALNSFENDFVEAQFKRVGNESWCWKFSEALRTEYY</sequence>
<evidence type="ECO:0000313" key="3">
    <source>
        <dbReference type="Proteomes" id="UP000800200"/>
    </source>
</evidence>